<name>A0ABV2ARQ5_9EUKA</name>
<comment type="caution">
    <text evidence="1">The sequence shown here is derived from an EMBL/GenBank/DDBJ whole genome shotgun (WGS) entry which is preliminary data.</text>
</comment>
<evidence type="ECO:0000313" key="1">
    <source>
        <dbReference type="EMBL" id="MES1922355.1"/>
    </source>
</evidence>
<reference evidence="1 2" key="1">
    <citation type="journal article" date="2024" name="BMC Biol.">
        <title>Comparative genomics of Ascetosporea gives new insight into the evolutionary basis for animal parasitism in Rhizaria.</title>
        <authorList>
            <person name="Hiltunen Thoren M."/>
            <person name="Onut-Brannstrom I."/>
            <person name="Alfjorden A."/>
            <person name="Peckova H."/>
            <person name="Swords F."/>
            <person name="Hooper C."/>
            <person name="Holzer A.S."/>
            <person name="Bass D."/>
            <person name="Burki F."/>
        </authorList>
    </citation>
    <scope>NUCLEOTIDE SEQUENCE [LARGE SCALE GENOMIC DNA]</scope>
    <source>
        <strain evidence="1">20-A016</strain>
    </source>
</reference>
<evidence type="ECO:0000313" key="2">
    <source>
        <dbReference type="Proteomes" id="UP001439008"/>
    </source>
</evidence>
<keyword evidence="2" id="KW-1185">Reference proteome</keyword>
<accession>A0ABV2ARQ5</accession>
<sequence length="84" mass="9402">MFRAPHFIKICRQAKCKNGLLKMKHMGKRCKMDDNEFDPSARKVPSNNFERALGFASLAAKVAFNGLAEGVKKGISGEEINFKK</sequence>
<dbReference type="EMBL" id="JBDODL010002646">
    <property type="protein sequence ID" value="MES1922355.1"/>
    <property type="molecule type" value="Genomic_DNA"/>
</dbReference>
<proteinExistence type="predicted"/>
<dbReference type="Proteomes" id="UP001439008">
    <property type="component" value="Unassembled WGS sequence"/>
</dbReference>
<organism evidence="1 2">
    <name type="scientific">Bonamia ostreae</name>
    <dbReference type="NCBI Taxonomy" id="126728"/>
    <lineage>
        <taxon>Eukaryota</taxon>
        <taxon>Sar</taxon>
        <taxon>Rhizaria</taxon>
        <taxon>Endomyxa</taxon>
        <taxon>Ascetosporea</taxon>
        <taxon>Haplosporida</taxon>
        <taxon>Bonamia</taxon>
    </lineage>
</organism>
<gene>
    <name evidence="1" type="ORF">MHBO_003861</name>
</gene>
<protein>
    <submittedName>
        <fullName evidence="1">Uncharacterized protein</fullName>
    </submittedName>
</protein>